<dbReference type="CDD" id="cd00075">
    <property type="entry name" value="HATPase"/>
    <property type="match status" value="1"/>
</dbReference>
<organism evidence="12 13">
    <name type="scientific">Paratissierella segnis</name>
    <dbReference type="NCBI Taxonomy" id="2763679"/>
    <lineage>
        <taxon>Bacteria</taxon>
        <taxon>Bacillati</taxon>
        <taxon>Bacillota</taxon>
        <taxon>Tissierellia</taxon>
        <taxon>Tissierellales</taxon>
        <taxon>Tissierellaceae</taxon>
        <taxon>Paratissierella</taxon>
    </lineage>
</organism>
<feature type="domain" description="Histidine kinase" evidence="10">
    <location>
        <begin position="268"/>
        <end position="483"/>
    </location>
</feature>
<dbReference type="Pfam" id="PF02518">
    <property type="entry name" value="HATPase_c"/>
    <property type="match status" value="1"/>
</dbReference>
<keyword evidence="9" id="KW-1133">Transmembrane helix</keyword>
<evidence type="ECO:0000256" key="9">
    <source>
        <dbReference type="SAM" id="Phobius"/>
    </source>
</evidence>
<evidence type="ECO:0000256" key="5">
    <source>
        <dbReference type="ARBA" id="ARBA00022679"/>
    </source>
</evidence>
<keyword evidence="8 9" id="KW-0472">Membrane</keyword>
<dbReference type="RefSeq" id="WP_262428674.1">
    <property type="nucleotide sequence ID" value="NZ_JACRTG010000008.1"/>
</dbReference>
<dbReference type="PRINTS" id="PR00344">
    <property type="entry name" value="BCTRLSENSOR"/>
</dbReference>
<dbReference type="InterPro" id="IPR003660">
    <property type="entry name" value="HAMP_dom"/>
</dbReference>
<dbReference type="GO" id="GO:0005886">
    <property type="term" value="C:plasma membrane"/>
    <property type="evidence" value="ECO:0007669"/>
    <property type="project" value="TreeGrafter"/>
</dbReference>
<keyword evidence="6" id="KW-0418">Kinase</keyword>
<evidence type="ECO:0000256" key="3">
    <source>
        <dbReference type="ARBA" id="ARBA00012438"/>
    </source>
</evidence>
<dbReference type="FunFam" id="3.30.565.10:FF:000006">
    <property type="entry name" value="Sensor histidine kinase WalK"/>
    <property type="match status" value="1"/>
</dbReference>
<evidence type="ECO:0000256" key="8">
    <source>
        <dbReference type="ARBA" id="ARBA00023136"/>
    </source>
</evidence>
<keyword evidence="5" id="KW-0808">Transferase</keyword>
<dbReference type="GO" id="GO:0004721">
    <property type="term" value="F:phosphoprotein phosphatase activity"/>
    <property type="evidence" value="ECO:0007669"/>
    <property type="project" value="TreeGrafter"/>
</dbReference>
<dbReference type="InterPro" id="IPR050351">
    <property type="entry name" value="BphY/WalK/GraS-like"/>
</dbReference>
<dbReference type="PANTHER" id="PTHR45453:SF1">
    <property type="entry name" value="PHOSPHATE REGULON SENSOR PROTEIN PHOR"/>
    <property type="match status" value="1"/>
</dbReference>
<evidence type="ECO:0000256" key="6">
    <source>
        <dbReference type="ARBA" id="ARBA00022777"/>
    </source>
</evidence>
<dbReference type="Gene3D" id="1.10.287.130">
    <property type="match status" value="1"/>
</dbReference>
<evidence type="ECO:0000256" key="7">
    <source>
        <dbReference type="ARBA" id="ARBA00023012"/>
    </source>
</evidence>
<reference evidence="12" key="1">
    <citation type="submission" date="2020-08" db="EMBL/GenBank/DDBJ databases">
        <title>Genome public.</title>
        <authorList>
            <person name="Liu C."/>
            <person name="Sun Q."/>
        </authorList>
    </citation>
    <scope>NUCLEOTIDE SEQUENCE</scope>
    <source>
        <strain evidence="12">BX21</strain>
    </source>
</reference>
<evidence type="ECO:0000259" key="11">
    <source>
        <dbReference type="PROSITE" id="PS50885"/>
    </source>
</evidence>
<dbReference type="Proteomes" id="UP000601171">
    <property type="component" value="Unassembled WGS sequence"/>
</dbReference>
<dbReference type="GO" id="GO:0000155">
    <property type="term" value="F:phosphorelay sensor kinase activity"/>
    <property type="evidence" value="ECO:0007669"/>
    <property type="project" value="InterPro"/>
</dbReference>
<dbReference type="EMBL" id="JACRTG010000008">
    <property type="protein sequence ID" value="MBC8587203.1"/>
    <property type="molecule type" value="Genomic_DNA"/>
</dbReference>
<keyword evidence="9" id="KW-0812">Transmembrane</keyword>
<evidence type="ECO:0000313" key="12">
    <source>
        <dbReference type="EMBL" id="MBC8587203.1"/>
    </source>
</evidence>
<dbReference type="Gene3D" id="3.30.565.10">
    <property type="entry name" value="Histidine kinase-like ATPase, C-terminal domain"/>
    <property type="match status" value="1"/>
</dbReference>
<dbReference type="InterPro" id="IPR005467">
    <property type="entry name" value="His_kinase_dom"/>
</dbReference>
<dbReference type="Pfam" id="PF00672">
    <property type="entry name" value="HAMP"/>
    <property type="match status" value="1"/>
</dbReference>
<dbReference type="CDD" id="cd00082">
    <property type="entry name" value="HisKA"/>
    <property type="match status" value="1"/>
</dbReference>
<name>A0A926IK04_9FIRM</name>
<dbReference type="InterPro" id="IPR004358">
    <property type="entry name" value="Sig_transdc_His_kin-like_C"/>
</dbReference>
<dbReference type="PROSITE" id="PS50885">
    <property type="entry name" value="HAMP"/>
    <property type="match status" value="1"/>
</dbReference>
<dbReference type="SMART" id="SM00387">
    <property type="entry name" value="HATPase_c"/>
    <property type="match status" value="1"/>
</dbReference>
<comment type="subcellular location">
    <subcellularLocation>
        <location evidence="2">Membrane</location>
    </subcellularLocation>
</comment>
<dbReference type="SUPFAM" id="SSF47384">
    <property type="entry name" value="Homodimeric domain of signal transducing histidine kinase"/>
    <property type="match status" value="1"/>
</dbReference>
<evidence type="ECO:0000259" key="10">
    <source>
        <dbReference type="PROSITE" id="PS50109"/>
    </source>
</evidence>
<dbReference type="PANTHER" id="PTHR45453">
    <property type="entry name" value="PHOSPHATE REGULON SENSOR PROTEIN PHOR"/>
    <property type="match status" value="1"/>
</dbReference>
<keyword evidence="7" id="KW-0902">Two-component regulatory system</keyword>
<keyword evidence="4" id="KW-0597">Phosphoprotein</keyword>
<dbReference type="SUPFAM" id="SSF55874">
    <property type="entry name" value="ATPase domain of HSP90 chaperone/DNA topoisomerase II/histidine kinase"/>
    <property type="match status" value="1"/>
</dbReference>
<feature type="transmembrane region" description="Helical" evidence="9">
    <location>
        <begin position="159"/>
        <end position="178"/>
    </location>
</feature>
<proteinExistence type="predicted"/>
<gene>
    <name evidence="12" type="ORF">H8707_02965</name>
</gene>
<dbReference type="InterPro" id="IPR036890">
    <property type="entry name" value="HATPase_C_sf"/>
</dbReference>
<dbReference type="InterPro" id="IPR036097">
    <property type="entry name" value="HisK_dim/P_sf"/>
</dbReference>
<dbReference type="SMART" id="SM00388">
    <property type="entry name" value="HisKA"/>
    <property type="match status" value="1"/>
</dbReference>
<sequence length="491" mass="55807">MSFKKEENPISFSSKIRSSLVLKLNLEMIGRLLSGFLAINILIFLMSFFVILWETEIEIQEVIETITTSDINRDSVRHQEQGYTILKEKSSRGIVLPKLIQNYLPVKINNARRNIFISHTYDNGTLSDKINSISYSIGFSISSSHYQVVYPIGLEVMSFLRLFAILIIVEGIILFRNIGKGQKIIRRTLRPLTELAETTKSLNTAQSFDGQNLKDLAGEISNIDASRLDRRISVDSSQNELKALASAINQMLNRINDSYQSQVEFVSNASHELRTPISVIQGYINLLDRWGKKDEKTLQESIDAIKSEIEGMKELVEKLLFLARGDSETIVLQKELFDSCEIVEEIVREMQMIDEDHMFKMDMTIPAYVEADKQLFKQAVRIVVDNSIKYTPSGKEIILKVERNQGKVNITVQDSGIGIDSNDLPHIFDRFYRSDESRARKSGGAGLGLSIAKWIIERHGAYFEILSRINVGTRITIAFPEADSTIQMEDY</sequence>
<evidence type="ECO:0000256" key="4">
    <source>
        <dbReference type="ARBA" id="ARBA00022553"/>
    </source>
</evidence>
<comment type="caution">
    <text evidence="12">The sequence shown here is derived from an EMBL/GenBank/DDBJ whole genome shotgun (WGS) entry which is preliminary data.</text>
</comment>
<feature type="transmembrane region" description="Helical" evidence="9">
    <location>
        <begin position="32"/>
        <end position="53"/>
    </location>
</feature>
<keyword evidence="13" id="KW-1185">Reference proteome</keyword>
<dbReference type="InterPro" id="IPR003661">
    <property type="entry name" value="HisK_dim/P_dom"/>
</dbReference>
<dbReference type="AlphaFoldDB" id="A0A926IK04"/>
<dbReference type="PROSITE" id="PS50109">
    <property type="entry name" value="HIS_KIN"/>
    <property type="match status" value="1"/>
</dbReference>
<dbReference type="FunFam" id="1.10.287.130:FF:000001">
    <property type="entry name" value="Two-component sensor histidine kinase"/>
    <property type="match status" value="1"/>
</dbReference>
<dbReference type="Pfam" id="PF00512">
    <property type="entry name" value="HisKA"/>
    <property type="match status" value="1"/>
</dbReference>
<evidence type="ECO:0000256" key="2">
    <source>
        <dbReference type="ARBA" id="ARBA00004370"/>
    </source>
</evidence>
<dbReference type="GO" id="GO:0016036">
    <property type="term" value="P:cellular response to phosphate starvation"/>
    <property type="evidence" value="ECO:0007669"/>
    <property type="project" value="TreeGrafter"/>
</dbReference>
<evidence type="ECO:0000256" key="1">
    <source>
        <dbReference type="ARBA" id="ARBA00000085"/>
    </source>
</evidence>
<dbReference type="SMART" id="SM00304">
    <property type="entry name" value="HAMP"/>
    <property type="match status" value="1"/>
</dbReference>
<protein>
    <recommendedName>
        <fullName evidence="3">histidine kinase</fullName>
        <ecNumber evidence="3">2.7.13.3</ecNumber>
    </recommendedName>
</protein>
<accession>A0A926IK04</accession>
<feature type="domain" description="HAMP" evidence="11">
    <location>
        <begin position="213"/>
        <end position="260"/>
    </location>
</feature>
<dbReference type="EC" id="2.7.13.3" evidence="3"/>
<dbReference type="InterPro" id="IPR003594">
    <property type="entry name" value="HATPase_dom"/>
</dbReference>
<comment type="catalytic activity">
    <reaction evidence="1">
        <text>ATP + protein L-histidine = ADP + protein N-phospho-L-histidine.</text>
        <dbReference type="EC" id="2.7.13.3"/>
    </reaction>
</comment>
<evidence type="ECO:0000313" key="13">
    <source>
        <dbReference type="Proteomes" id="UP000601171"/>
    </source>
</evidence>